<keyword evidence="1" id="KW-1133">Transmembrane helix</keyword>
<evidence type="ECO:0000256" key="1">
    <source>
        <dbReference type="SAM" id="Phobius"/>
    </source>
</evidence>
<evidence type="ECO:0000313" key="2">
    <source>
        <dbReference type="EMBL" id="MCV9386128.1"/>
    </source>
</evidence>
<sequence>MATLTIALIGMAFYIVYHTSKRAVPTRFLKIERWFYYNETKTKSLSIMLLFIALSLAIILWGVAAGVLTFFVVLMTWGSLIVILSPIRVFTIKHLSVLFLLSLFSELFYL</sequence>
<dbReference type="RefSeq" id="WP_264136913.1">
    <property type="nucleotide sequence ID" value="NZ_JAOYOD010000001.1"/>
</dbReference>
<dbReference type="Proteomes" id="UP001300692">
    <property type="component" value="Unassembled WGS sequence"/>
</dbReference>
<evidence type="ECO:0000313" key="3">
    <source>
        <dbReference type="Proteomes" id="UP001300692"/>
    </source>
</evidence>
<feature type="transmembrane region" description="Helical" evidence="1">
    <location>
        <begin position="6"/>
        <end position="24"/>
    </location>
</feature>
<keyword evidence="1" id="KW-0472">Membrane</keyword>
<gene>
    <name evidence="2" type="ORF">N7U62_05605</name>
</gene>
<organism evidence="2 3">
    <name type="scientific">Reichenbachiella ulvae</name>
    <dbReference type="NCBI Taxonomy" id="2980104"/>
    <lineage>
        <taxon>Bacteria</taxon>
        <taxon>Pseudomonadati</taxon>
        <taxon>Bacteroidota</taxon>
        <taxon>Cytophagia</taxon>
        <taxon>Cytophagales</taxon>
        <taxon>Reichenbachiellaceae</taxon>
        <taxon>Reichenbachiella</taxon>
    </lineage>
</organism>
<keyword evidence="3" id="KW-1185">Reference proteome</keyword>
<dbReference type="EMBL" id="JAOYOD010000001">
    <property type="protein sequence ID" value="MCV9386128.1"/>
    <property type="molecule type" value="Genomic_DNA"/>
</dbReference>
<feature type="transmembrane region" description="Helical" evidence="1">
    <location>
        <begin position="45"/>
        <end position="74"/>
    </location>
</feature>
<keyword evidence="1" id="KW-0812">Transmembrane</keyword>
<feature type="transmembrane region" description="Helical" evidence="1">
    <location>
        <begin position="80"/>
        <end position="104"/>
    </location>
</feature>
<comment type="caution">
    <text evidence="2">The sequence shown here is derived from an EMBL/GenBank/DDBJ whole genome shotgun (WGS) entry which is preliminary data.</text>
</comment>
<protein>
    <submittedName>
        <fullName evidence="2">Uncharacterized protein</fullName>
    </submittedName>
</protein>
<accession>A0ABT3CS83</accession>
<proteinExistence type="predicted"/>
<name>A0ABT3CS83_9BACT</name>
<reference evidence="2 3" key="1">
    <citation type="submission" date="2022-10" db="EMBL/GenBank/DDBJ databases">
        <title>Comparative genomics and taxonomic characterization of three novel marine species of genus Reichenbachiella exhibiting antioxidant and polysaccharide degradation activities.</title>
        <authorList>
            <person name="Muhammad N."/>
            <person name="Lee Y.-J."/>
            <person name="Ko J."/>
            <person name="Kim S.-G."/>
        </authorList>
    </citation>
    <scope>NUCLEOTIDE SEQUENCE [LARGE SCALE GENOMIC DNA]</scope>
    <source>
        <strain evidence="2 3">ABR2-5</strain>
    </source>
</reference>